<dbReference type="GO" id="GO:0009395">
    <property type="term" value="P:phospholipid catabolic process"/>
    <property type="evidence" value="ECO:0007669"/>
    <property type="project" value="TreeGrafter"/>
</dbReference>
<evidence type="ECO:0000256" key="2">
    <source>
        <dbReference type="SAM" id="SignalP"/>
    </source>
</evidence>
<dbReference type="InterPro" id="IPR017850">
    <property type="entry name" value="Alkaline_phosphatase_core_sf"/>
</dbReference>
<dbReference type="PANTHER" id="PTHR31956:SF1">
    <property type="entry name" value="NON-SPECIFIC PHOSPHOLIPASE C1"/>
    <property type="match status" value="1"/>
</dbReference>
<dbReference type="Pfam" id="PF04185">
    <property type="entry name" value="Phosphoesterase"/>
    <property type="match status" value="1"/>
</dbReference>
<sequence length="484" mass="55133">MVRCTWLLAVFLLLCFVCYDASAESPIEHVIVLMMENRSFDHMLGWLHESNAEIDGLDGSEWNSLNSQDPTSPKIYVNKNGFDISPTDPNHDLNSTTEQIFGFYKPMNQPAIPRMNGFVQNSYESNLNTTTVMSMFTEDSDSAPVINTLAMNYAVFDRWYASIPGPTDPNRAYVMSGTSNGATSNFNGTLWSQQSYFDFLTQHSISWRGYYEQDPWALFYFEDTNVAPNSLNMHEMKQFFKDIDNGNLQQFSFLQPQMNTHKAPPNWQHPDASVKEGERLIKSVYEAVRNSTYWEKIAFLVTYDEHGGFYDHVTPPQVGIPPPDGVASSDGFKFNRLGIRVPTVLISPWVQQGYVEHKAPGPHVSSQYDHTSIIATCNKIFGITDPVTARSSWAGTFDHLFSQMSSPRTDCPTKLPELAPWTLEDLKNQWAKPLNDHLAIQVRFYCLHNNRNLDTCGRDIHNQLQASLFIERESKVFLQKVRGQ</sequence>
<dbReference type="Gene3D" id="3.40.720.10">
    <property type="entry name" value="Alkaline Phosphatase, subunit A"/>
    <property type="match status" value="1"/>
</dbReference>
<feature type="chain" id="PRO_5030902494" description="Phosphoesterase" evidence="2">
    <location>
        <begin position="24"/>
        <end position="484"/>
    </location>
</feature>
<protein>
    <recommendedName>
        <fullName evidence="4">Phosphoesterase</fullName>
    </recommendedName>
</protein>
<dbReference type="InterPro" id="IPR007312">
    <property type="entry name" value="Phosphoesterase"/>
</dbReference>
<proteinExistence type="predicted"/>
<dbReference type="PANTHER" id="PTHR31956">
    <property type="entry name" value="NON-SPECIFIC PHOSPHOLIPASE C4-RELATED"/>
    <property type="match status" value="1"/>
</dbReference>
<reference evidence="3" key="1">
    <citation type="submission" date="2021-01" db="EMBL/GenBank/DDBJ databases">
        <authorList>
            <person name="Corre E."/>
            <person name="Pelletier E."/>
            <person name="Niang G."/>
            <person name="Scheremetjew M."/>
            <person name="Finn R."/>
            <person name="Kale V."/>
            <person name="Holt S."/>
            <person name="Cochrane G."/>
            <person name="Meng A."/>
            <person name="Brown T."/>
            <person name="Cohen L."/>
        </authorList>
    </citation>
    <scope>NUCLEOTIDE SEQUENCE</scope>
    <source>
        <strain evidence="3">DIVA3 518/3/11/1/6</strain>
    </source>
</reference>
<keyword evidence="2" id="KW-0732">Signal</keyword>
<evidence type="ECO:0000256" key="1">
    <source>
        <dbReference type="ARBA" id="ARBA00022801"/>
    </source>
</evidence>
<dbReference type="EMBL" id="HBKP01010922">
    <property type="protein sequence ID" value="CAE2217264.1"/>
    <property type="molecule type" value="Transcribed_RNA"/>
</dbReference>
<keyword evidence="1" id="KW-0378">Hydrolase</keyword>
<evidence type="ECO:0000313" key="3">
    <source>
        <dbReference type="EMBL" id="CAE2217264.1"/>
    </source>
</evidence>
<evidence type="ECO:0008006" key="4">
    <source>
        <dbReference type="Google" id="ProtNLM"/>
    </source>
</evidence>
<dbReference type="GO" id="GO:0042578">
    <property type="term" value="F:phosphoric ester hydrolase activity"/>
    <property type="evidence" value="ECO:0007669"/>
    <property type="project" value="UniProtKB-ARBA"/>
</dbReference>
<dbReference type="SUPFAM" id="SSF53649">
    <property type="entry name" value="Alkaline phosphatase-like"/>
    <property type="match status" value="1"/>
</dbReference>
<organism evidence="3">
    <name type="scientific">Vannella robusta</name>
    <dbReference type="NCBI Taxonomy" id="1487602"/>
    <lineage>
        <taxon>Eukaryota</taxon>
        <taxon>Amoebozoa</taxon>
        <taxon>Discosea</taxon>
        <taxon>Flabellinia</taxon>
        <taxon>Vannellidae</taxon>
        <taxon>Vannella</taxon>
    </lineage>
</organism>
<dbReference type="AlphaFoldDB" id="A0A7S4I3D4"/>
<name>A0A7S4I3D4_9EUKA</name>
<accession>A0A7S4I3D4</accession>
<gene>
    <name evidence="3" type="ORF">VSP0166_LOCUS7673</name>
</gene>
<feature type="signal peptide" evidence="2">
    <location>
        <begin position="1"/>
        <end position="23"/>
    </location>
</feature>